<accession>K3W766</accession>
<dbReference type="SUPFAM" id="SSF64268">
    <property type="entry name" value="PX domain"/>
    <property type="match status" value="1"/>
</dbReference>
<dbReference type="InterPro" id="IPR036871">
    <property type="entry name" value="PX_dom_sf"/>
</dbReference>
<dbReference type="Proteomes" id="UP000019132">
    <property type="component" value="Unassembled WGS sequence"/>
</dbReference>
<dbReference type="AlphaFoldDB" id="K3W766"/>
<reference evidence="3" key="1">
    <citation type="journal article" date="2010" name="Genome Biol.">
        <title>Genome sequence of the necrotrophic plant pathogen Pythium ultimum reveals original pathogenicity mechanisms and effector repertoire.</title>
        <authorList>
            <person name="Levesque C.A."/>
            <person name="Brouwer H."/>
            <person name="Cano L."/>
            <person name="Hamilton J.P."/>
            <person name="Holt C."/>
            <person name="Huitema E."/>
            <person name="Raffaele S."/>
            <person name="Robideau G.P."/>
            <person name="Thines M."/>
            <person name="Win J."/>
            <person name="Zerillo M.M."/>
            <person name="Beakes G.W."/>
            <person name="Boore J.L."/>
            <person name="Busam D."/>
            <person name="Dumas B."/>
            <person name="Ferriera S."/>
            <person name="Fuerstenberg S.I."/>
            <person name="Gachon C.M."/>
            <person name="Gaulin E."/>
            <person name="Govers F."/>
            <person name="Grenville-Briggs L."/>
            <person name="Horner N."/>
            <person name="Hostetler J."/>
            <person name="Jiang R.H."/>
            <person name="Johnson J."/>
            <person name="Krajaejun T."/>
            <person name="Lin H."/>
            <person name="Meijer H.J."/>
            <person name="Moore B."/>
            <person name="Morris P."/>
            <person name="Phuntmart V."/>
            <person name="Puiu D."/>
            <person name="Shetty J."/>
            <person name="Stajich J.E."/>
            <person name="Tripathy S."/>
            <person name="Wawra S."/>
            <person name="van West P."/>
            <person name="Whitty B.R."/>
            <person name="Coutinho P.M."/>
            <person name="Henrissat B."/>
            <person name="Martin F."/>
            <person name="Thomas P.D."/>
            <person name="Tyler B.M."/>
            <person name="De Vries R.P."/>
            <person name="Kamoun S."/>
            <person name="Yandell M."/>
            <person name="Tisserat N."/>
            <person name="Buell C.R."/>
        </authorList>
    </citation>
    <scope>NUCLEOTIDE SEQUENCE</scope>
    <source>
        <strain evidence="3">DAOM:BR144</strain>
    </source>
</reference>
<feature type="domain" description="PX" evidence="1">
    <location>
        <begin position="1"/>
        <end position="157"/>
    </location>
</feature>
<sequence>MESAIEDSSYSKIACGPESIAPKVLVGIIDVADVNWKTFYVIRCEMIKSTFEWTVQRRYSEFLELKDDLVAFFDRCMVPQCFGCRWFSQSLSGFEFPRRHLLSSREPEVIQHRKTGLDQFARLLAAHTFSTIPKCVSCSKWPFVRVRDFFLENATIPPNLSFKIIRSALEPENFSAIADPSKSKIEFRKGNGIMKMLQVEKPVFSMRMQHEQACADQIKKDQQKAMQRKMSFHGPGYRAPTHPRAVGGGQTTTIISIEEIDANDDDNNEQEGVLEDELDMTGVEMGISMDSSARRLAPLRSHSSQDLWEPWEFAPPAKAKSG</sequence>
<dbReference type="HOGENOM" id="CLU_074965_0_0_1"/>
<dbReference type="EnsemblProtists" id="PYU1_T000807">
    <property type="protein sequence ID" value="PYU1_T000807"/>
    <property type="gene ID" value="PYU1_G000807"/>
</dbReference>
<dbReference type="PROSITE" id="PS50195">
    <property type="entry name" value="PX"/>
    <property type="match status" value="1"/>
</dbReference>
<keyword evidence="3" id="KW-1185">Reference proteome</keyword>
<evidence type="ECO:0000313" key="3">
    <source>
        <dbReference type="Proteomes" id="UP000019132"/>
    </source>
</evidence>
<name>K3W766_GLOUD</name>
<dbReference type="CDD" id="cd06093">
    <property type="entry name" value="PX_domain"/>
    <property type="match status" value="1"/>
</dbReference>
<reference evidence="3" key="2">
    <citation type="submission" date="2010-04" db="EMBL/GenBank/DDBJ databases">
        <authorList>
            <person name="Buell R."/>
            <person name="Hamilton J."/>
            <person name="Hostetler J."/>
        </authorList>
    </citation>
    <scope>NUCLEOTIDE SEQUENCE [LARGE SCALE GENOMIC DNA]</scope>
    <source>
        <strain evidence="3">DAOM:BR144</strain>
    </source>
</reference>
<dbReference type="Pfam" id="PF00787">
    <property type="entry name" value="PX"/>
    <property type="match status" value="1"/>
</dbReference>
<dbReference type="VEuPathDB" id="FungiDB:PYU1_G000807"/>
<dbReference type="EMBL" id="GL376620">
    <property type="status" value="NOT_ANNOTATED_CDS"/>
    <property type="molecule type" value="Genomic_DNA"/>
</dbReference>
<evidence type="ECO:0000313" key="2">
    <source>
        <dbReference type="EnsemblProtists" id="PYU1_T000807"/>
    </source>
</evidence>
<dbReference type="Gene3D" id="3.30.1520.10">
    <property type="entry name" value="Phox-like domain"/>
    <property type="match status" value="1"/>
</dbReference>
<reference evidence="2" key="3">
    <citation type="submission" date="2015-02" db="UniProtKB">
        <authorList>
            <consortium name="EnsemblProtists"/>
        </authorList>
    </citation>
    <scope>IDENTIFICATION</scope>
    <source>
        <strain evidence="2">DAOM BR144</strain>
    </source>
</reference>
<dbReference type="GO" id="GO:0035091">
    <property type="term" value="F:phosphatidylinositol binding"/>
    <property type="evidence" value="ECO:0007669"/>
    <property type="project" value="InterPro"/>
</dbReference>
<protein>
    <recommendedName>
        <fullName evidence="1">PX domain-containing protein</fullName>
    </recommendedName>
</protein>
<organism evidence="2 3">
    <name type="scientific">Globisporangium ultimum (strain ATCC 200006 / CBS 805.95 / DAOM BR144)</name>
    <name type="common">Pythium ultimum</name>
    <dbReference type="NCBI Taxonomy" id="431595"/>
    <lineage>
        <taxon>Eukaryota</taxon>
        <taxon>Sar</taxon>
        <taxon>Stramenopiles</taxon>
        <taxon>Oomycota</taxon>
        <taxon>Peronosporomycetes</taxon>
        <taxon>Pythiales</taxon>
        <taxon>Pythiaceae</taxon>
        <taxon>Globisporangium</taxon>
    </lineage>
</organism>
<evidence type="ECO:0000259" key="1">
    <source>
        <dbReference type="PROSITE" id="PS50195"/>
    </source>
</evidence>
<dbReference type="InterPro" id="IPR001683">
    <property type="entry name" value="PX_dom"/>
</dbReference>
<dbReference type="eggNOG" id="ENOG502S3NM">
    <property type="taxonomic scope" value="Eukaryota"/>
</dbReference>
<proteinExistence type="predicted"/>
<dbReference type="InParanoid" id="K3W766"/>